<dbReference type="Proteomes" id="UP000829398">
    <property type="component" value="Chromosome 2"/>
</dbReference>
<proteinExistence type="predicted"/>
<organism evidence="1 2">
    <name type="scientific">Citrus sinensis</name>
    <name type="common">Sweet orange</name>
    <name type="synonym">Citrus aurantium var. sinensis</name>
    <dbReference type="NCBI Taxonomy" id="2711"/>
    <lineage>
        <taxon>Eukaryota</taxon>
        <taxon>Viridiplantae</taxon>
        <taxon>Streptophyta</taxon>
        <taxon>Embryophyta</taxon>
        <taxon>Tracheophyta</taxon>
        <taxon>Spermatophyta</taxon>
        <taxon>Magnoliopsida</taxon>
        <taxon>eudicotyledons</taxon>
        <taxon>Gunneridae</taxon>
        <taxon>Pentapetalae</taxon>
        <taxon>rosids</taxon>
        <taxon>malvids</taxon>
        <taxon>Sapindales</taxon>
        <taxon>Rutaceae</taxon>
        <taxon>Aurantioideae</taxon>
        <taxon>Citrus</taxon>
    </lineage>
</organism>
<keyword evidence="2" id="KW-1185">Reference proteome</keyword>
<dbReference type="EMBL" id="CM039171">
    <property type="protein sequence ID" value="KAH9794293.1"/>
    <property type="molecule type" value="Genomic_DNA"/>
</dbReference>
<accession>A0ACB8N9A5</accession>
<evidence type="ECO:0000313" key="2">
    <source>
        <dbReference type="Proteomes" id="UP000829398"/>
    </source>
</evidence>
<evidence type="ECO:0000313" key="1">
    <source>
        <dbReference type="EMBL" id="KAH9794293.1"/>
    </source>
</evidence>
<protein>
    <submittedName>
        <fullName evidence="1">Myb DNA-bind 3 domain-containing protein</fullName>
    </submittedName>
</protein>
<gene>
    <name evidence="1" type="ORF">KPL71_004843</name>
</gene>
<name>A0ACB8N9A5_CITSI</name>
<sequence>MSSIPTLTTRGRGMNKHYWTTSQDNALIKALSELSQNLMWRADCDFKNGYLQQLENMLEVKLPGCDMLSLSGFGWDADNMMIICENDIFDEYVKKRKEAIRLFNKSYPHYYTLSYIYGRDRATGANAGNADDDDEEIREGDDISVNLGGESVNGPFIEDFVHGTSTTPHSNVVPQQLDSAPSNSTNKSRKKNKDKKFHMCSNIRAMADSRAAIALRLDGCINVLSTSDKDIAYLQAKLYEEMSKIEGLGGEEIYDATIILATKHDLLRVFFTLPNHLKEGYVMQMLHCGM</sequence>
<reference evidence="2" key="1">
    <citation type="journal article" date="2023" name="Hortic. Res.">
        <title>A chromosome-level phased genome enabling allele-level studies in sweet orange: a case study on citrus Huanglongbing tolerance.</title>
        <authorList>
            <person name="Wu B."/>
            <person name="Yu Q."/>
            <person name="Deng Z."/>
            <person name="Duan Y."/>
            <person name="Luo F."/>
            <person name="Gmitter F. Jr."/>
        </authorList>
    </citation>
    <scope>NUCLEOTIDE SEQUENCE [LARGE SCALE GENOMIC DNA]</scope>
    <source>
        <strain evidence="2">cv. Valencia</strain>
    </source>
</reference>
<comment type="caution">
    <text evidence="1">The sequence shown here is derived from an EMBL/GenBank/DDBJ whole genome shotgun (WGS) entry which is preliminary data.</text>
</comment>